<dbReference type="GO" id="GO:0005737">
    <property type="term" value="C:cytoplasm"/>
    <property type="evidence" value="ECO:0007669"/>
    <property type="project" value="TreeGrafter"/>
</dbReference>
<keyword evidence="2" id="KW-1185">Reference proteome</keyword>
<evidence type="ECO:0000313" key="3">
    <source>
        <dbReference type="WBParaSite" id="maker-uti_cns_0006253-snap-gene-0.21-mRNA-1"/>
    </source>
</evidence>
<dbReference type="SUPFAM" id="SSF56059">
    <property type="entry name" value="Glutathione synthetase ATP-binding domain-like"/>
    <property type="match status" value="1"/>
</dbReference>
<dbReference type="Gene3D" id="3.20.20.70">
    <property type="entry name" value="Aldolase class I"/>
    <property type="match status" value="1"/>
</dbReference>
<dbReference type="PROSITE" id="PS50991">
    <property type="entry name" value="PYR_CT"/>
    <property type="match status" value="1"/>
</dbReference>
<dbReference type="Pfam" id="PF02786">
    <property type="entry name" value="CPSase_L_D2"/>
    <property type="match status" value="1"/>
</dbReference>
<dbReference type="PANTHER" id="PTHR43778:SF2">
    <property type="entry name" value="PYRUVATE CARBOXYLASE, MITOCHONDRIAL"/>
    <property type="match status" value="1"/>
</dbReference>
<dbReference type="GO" id="GO:0005524">
    <property type="term" value="F:ATP binding"/>
    <property type="evidence" value="ECO:0007669"/>
    <property type="project" value="InterPro"/>
</dbReference>
<dbReference type="PANTHER" id="PTHR43778">
    <property type="entry name" value="PYRUVATE CARBOXYLASE"/>
    <property type="match status" value="1"/>
</dbReference>
<dbReference type="GO" id="GO:0006094">
    <property type="term" value="P:gluconeogenesis"/>
    <property type="evidence" value="ECO:0007669"/>
    <property type="project" value="TreeGrafter"/>
</dbReference>
<dbReference type="InterPro" id="IPR000891">
    <property type="entry name" value="PYR_CT"/>
</dbReference>
<dbReference type="Gene3D" id="3.30.1490.20">
    <property type="entry name" value="ATP-grasp fold, A domain"/>
    <property type="match status" value="1"/>
</dbReference>
<protein>
    <submittedName>
        <fullName evidence="3">Pyruvate carboxyltransferase domain-containing protein</fullName>
    </submittedName>
</protein>
<accession>A0A1I8HIN7</accession>
<evidence type="ECO:0000313" key="2">
    <source>
        <dbReference type="Proteomes" id="UP000095280"/>
    </source>
</evidence>
<proteinExistence type="predicted"/>
<name>A0A1I8HIN7_9PLAT</name>
<dbReference type="InterPro" id="IPR005479">
    <property type="entry name" value="CPAse_ATP-bd"/>
</dbReference>
<feature type="domain" description="Pyruvate carboxyltransferase" evidence="1">
    <location>
        <begin position="399"/>
        <end position="571"/>
    </location>
</feature>
<evidence type="ECO:0000259" key="1">
    <source>
        <dbReference type="PROSITE" id="PS50991"/>
    </source>
</evidence>
<dbReference type="AlphaFoldDB" id="A0A1I8HIN7"/>
<dbReference type="InterPro" id="IPR013815">
    <property type="entry name" value="ATP_grasp_subdomain_1"/>
</dbReference>
<dbReference type="Proteomes" id="UP000095280">
    <property type="component" value="Unplaced"/>
</dbReference>
<dbReference type="WBParaSite" id="maker-uti_cns_0006253-snap-gene-0.21-mRNA-1">
    <property type="protein sequence ID" value="maker-uti_cns_0006253-snap-gene-0.21-mRNA-1"/>
    <property type="gene ID" value="maker-uti_cns_0006253-snap-gene-0.21"/>
</dbReference>
<reference evidence="3" key="1">
    <citation type="submission" date="2016-11" db="UniProtKB">
        <authorList>
            <consortium name="WormBaseParasite"/>
        </authorList>
    </citation>
    <scope>IDENTIFICATION</scope>
</reference>
<dbReference type="CDD" id="cd07937">
    <property type="entry name" value="DRE_TIM_PC_TC_5S"/>
    <property type="match status" value="1"/>
</dbReference>
<dbReference type="InterPro" id="IPR016185">
    <property type="entry name" value="PreATP-grasp_dom_sf"/>
</dbReference>
<dbReference type="InterPro" id="IPR013785">
    <property type="entry name" value="Aldolase_TIM"/>
</dbReference>
<sequence length="571" mass="61779">EAQMSDDESQQLTTPSTRSDLAMRNASSGILVANRGKLPCASTGPARVGLRSIVSTARAAALQAYLNIPTIVQVAKETGADAVHPATDSCRKCGVCQPATTLEYESPSASVAAGVPVVPGSPGPIQSAKEVTDFCADMASRLLKAAFGGGGRGMRIVRRAEDPLNRSSGPLLGEGGVRKGDSKGNVFTCTGDCSVQRRHQKVVEMPLLRTWTLGGSGHAGDAVKLMRHVAIRIRHCRIPPRIRTGASSLTLAAWRLPPRPGHRHPAGPASAYAGAIISPYTTACSEGKQLPRLRGEVPLPWRVSHTRRQDQHTVFAKPAELLGVLSGPVSTGFLDRNPQLVKQKTSKNKAQRLLFFIAETLVNGPTTPITSSCPPGWRQILLKEGPEAFAKAILRHPTVLLTDTTMRDAHQSLLATRVRTHDLIKIAPFVARRMENLLSLECWGGATFDVAMRFLHECPWDRLEELRKRIPNIPFQMLLRGANAVGYTNYPDNVVYKFCEEAVKSGMDIFRVFDCLNYIPNMVVGMDAVRKAGGVVEAALCYTGDVTRSKSTPCSTIWTLRSSLCAPGRIS</sequence>
<dbReference type="InterPro" id="IPR055268">
    <property type="entry name" value="PCB-like"/>
</dbReference>
<dbReference type="GO" id="GO:0004736">
    <property type="term" value="F:pyruvate carboxylase activity"/>
    <property type="evidence" value="ECO:0007669"/>
    <property type="project" value="TreeGrafter"/>
</dbReference>
<dbReference type="SUPFAM" id="SSF51569">
    <property type="entry name" value="Aldolase"/>
    <property type="match status" value="1"/>
</dbReference>
<dbReference type="Gene3D" id="3.30.470.20">
    <property type="entry name" value="ATP-grasp fold, B domain"/>
    <property type="match status" value="1"/>
</dbReference>
<dbReference type="SUPFAM" id="SSF52440">
    <property type="entry name" value="PreATP-grasp domain"/>
    <property type="match status" value="1"/>
</dbReference>
<organism evidence="2 3">
    <name type="scientific">Macrostomum lignano</name>
    <dbReference type="NCBI Taxonomy" id="282301"/>
    <lineage>
        <taxon>Eukaryota</taxon>
        <taxon>Metazoa</taxon>
        <taxon>Spiralia</taxon>
        <taxon>Lophotrochozoa</taxon>
        <taxon>Platyhelminthes</taxon>
        <taxon>Rhabditophora</taxon>
        <taxon>Macrostomorpha</taxon>
        <taxon>Macrostomida</taxon>
        <taxon>Macrostomidae</taxon>
        <taxon>Macrostomum</taxon>
    </lineage>
</organism>